<dbReference type="Pfam" id="PF01295">
    <property type="entry name" value="Adenylate_cycl"/>
    <property type="match status" value="1"/>
</dbReference>
<dbReference type="Proteomes" id="UP000282433">
    <property type="component" value="Chromosome"/>
</dbReference>
<organism evidence="1 2">
    <name type="scientific">Klebsiella pneumoniae</name>
    <dbReference type="NCBI Taxonomy" id="573"/>
    <lineage>
        <taxon>Bacteria</taxon>
        <taxon>Pseudomonadati</taxon>
        <taxon>Pseudomonadota</taxon>
        <taxon>Gammaproteobacteria</taxon>
        <taxon>Enterobacterales</taxon>
        <taxon>Enterobacteriaceae</taxon>
        <taxon>Klebsiella/Raoultella group</taxon>
        <taxon>Klebsiella</taxon>
        <taxon>Klebsiella pneumoniae complex</taxon>
    </lineage>
</organism>
<gene>
    <name evidence="1" type="primary">cyaA_3</name>
    <name evidence="1" type="ORF">NCTC13635_03352</name>
</gene>
<evidence type="ECO:0000313" key="1">
    <source>
        <dbReference type="EMBL" id="VEB03086.1"/>
    </source>
</evidence>
<keyword evidence="1" id="KW-0456">Lyase</keyword>
<name>A0A447RTE8_KLEPN</name>
<dbReference type="GO" id="GO:0006171">
    <property type="term" value="P:cAMP biosynthetic process"/>
    <property type="evidence" value="ECO:0007669"/>
    <property type="project" value="InterPro"/>
</dbReference>
<proteinExistence type="predicted"/>
<dbReference type="PANTHER" id="PTHR38760">
    <property type="entry name" value="ADENYLATE CYCLASE"/>
    <property type="match status" value="1"/>
</dbReference>
<dbReference type="GO" id="GO:0004016">
    <property type="term" value="F:adenylate cyclase activity"/>
    <property type="evidence" value="ECO:0007669"/>
    <property type="project" value="UniProtKB-EC"/>
</dbReference>
<protein>
    <submittedName>
        <fullName evidence="1">Adenylate cyclase</fullName>
        <ecNumber evidence="1">4.6.1.1</ecNumber>
    </submittedName>
</protein>
<dbReference type="AlphaFoldDB" id="A0A447RTE8"/>
<evidence type="ECO:0000313" key="2">
    <source>
        <dbReference type="Proteomes" id="UP000282433"/>
    </source>
</evidence>
<sequence>MLKTLLLEAYSWEYPNNRLLAKDIKQRLHDGEIVSFGLDPYCMMLERVTTYLQAIEDETRLDLVRRCFYLKVCEKLSRERACVGWRREVVSQLVNAWGWDEKRLMMLDNRANWKIDEVRKAHNELLDAMMQSYRNLIRFARRNNLSVSASPQDIGVLTRKLYAAFEAAAGESDAGKPANFAGSVGTEPDLYPRAAGPRQPYRLVSVQPRAGHGIDHQPSAAGI</sequence>
<dbReference type="EMBL" id="LR134162">
    <property type="protein sequence ID" value="VEB03086.1"/>
    <property type="molecule type" value="Genomic_DNA"/>
</dbReference>
<reference evidence="1 2" key="1">
    <citation type="submission" date="2018-12" db="EMBL/GenBank/DDBJ databases">
        <authorList>
            <consortium name="Pathogen Informatics"/>
        </authorList>
    </citation>
    <scope>NUCLEOTIDE SEQUENCE [LARGE SCALE GENOMIC DNA]</scope>
    <source>
        <strain evidence="1 2">NCTC13635</strain>
    </source>
</reference>
<dbReference type="PANTHER" id="PTHR38760:SF1">
    <property type="entry name" value="ADENYLATE CYCLASE"/>
    <property type="match status" value="1"/>
</dbReference>
<dbReference type="EC" id="4.6.1.1" evidence="1"/>
<dbReference type="InterPro" id="IPR000274">
    <property type="entry name" value="Adenylate_cyclase_1"/>
</dbReference>
<accession>A0A447RTE8</accession>